<feature type="compositionally biased region" description="Polar residues" evidence="3">
    <location>
        <begin position="322"/>
        <end position="335"/>
    </location>
</feature>
<dbReference type="RefSeq" id="WP_308951929.1">
    <property type="nucleotide sequence ID" value="NZ_JARXHW010000052.1"/>
</dbReference>
<dbReference type="Gene3D" id="1.10.4080.10">
    <property type="entry name" value="ADP-ribosylation/Crystallin J1"/>
    <property type="match status" value="1"/>
</dbReference>
<keyword evidence="2" id="KW-0378">Hydrolase</keyword>
<dbReference type="Pfam" id="PF03747">
    <property type="entry name" value="ADP_ribosyl_GH"/>
    <property type="match status" value="1"/>
</dbReference>
<protein>
    <submittedName>
        <fullName evidence="4">ADP-ribosylglycohydrolase family protein</fullName>
    </submittedName>
</protein>
<name>A0ABU1AYF9_9BACT</name>
<evidence type="ECO:0000256" key="2">
    <source>
        <dbReference type="ARBA" id="ARBA00022801"/>
    </source>
</evidence>
<comment type="caution">
    <text evidence="4">The sequence shown here is derived from an EMBL/GenBank/DDBJ whole genome shotgun (WGS) entry which is preliminary data.</text>
</comment>
<proteinExistence type="inferred from homology"/>
<evidence type="ECO:0000256" key="3">
    <source>
        <dbReference type="SAM" id="MobiDB-lite"/>
    </source>
</evidence>
<dbReference type="InterPro" id="IPR005502">
    <property type="entry name" value="Ribosyl_crysJ1"/>
</dbReference>
<dbReference type="Proteomes" id="UP001225316">
    <property type="component" value="Unassembled WGS sequence"/>
</dbReference>
<feature type="region of interest" description="Disordered" evidence="3">
    <location>
        <begin position="315"/>
        <end position="335"/>
    </location>
</feature>
<keyword evidence="5" id="KW-1185">Reference proteome</keyword>
<organism evidence="4 5">
    <name type="scientific">Thalassobacterium maritimum</name>
    <dbReference type="NCBI Taxonomy" id="3041265"/>
    <lineage>
        <taxon>Bacteria</taxon>
        <taxon>Pseudomonadati</taxon>
        <taxon>Verrucomicrobiota</taxon>
        <taxon>Opitutia</taxon>
        <taxon>Puniceicoccales</taxon>
        <taxon>Coraliomargaritaceae</taxon>
        <taxon>Thalassobacterium</taxon>
    </lineage>
</organism>
<sequence length="335" mass="37315">MPALISSPVKKTHTDRVRDGMWGLLVADACGVPYEFRHPKDIPPFEEINMHPPKGYLRSYAHVPLGTWSDDSAQALCLYASLKECGMYHAYDFTARLIKWHDRGYMAVDNYVFDIGNQTTSAIAKLKKGMTARYAGLRGERNNGNGSLMRCLPLALLHGGKDVSLVMDAHAQSEVTHAHLRSQVCCALYCLWARRELQNAPDPWNSAVSSLRNIYQKDPAYVRELETHIRPDEPPHGQGTGYVLDTLHSARLACEEKDYASVIRRAIALGHDTDTTACVAGGIAGIRHGIENIPTKWRNALRGAEILNQLDLSQAEKRSHTSKPLKTNKSCQKKT</sequence>
<reference evidence="4 5" key="1">
    <citation type="submission" date="2023-04" db="EMBL/GenBank/DDBJ databases">
        <title>A novel bacteria isolated from coastal sediment.</title>
        <authorList>
            <person name="Liu X.-J."/>
            <person name="Du Z.-J."/>
        </authorList>
    </citation>
    <scope>NUCLEOTIDE SEQUENCE [LARGE SCALE GENOMIC DNA]</scope>
    <source>
        <strain evidence="4 5">SDUM461003</strain>
    </source>
</reference>
<evidence type="ECO:0000256" key="1">
    <source>
        <dbReference type="ARBA" id="ARBA00010702"/>
    </source>
</evidence>
<dbReference type="EMBL" id="JARXHW010000052">
    <property type="protein sequence ID" value="MDQ8209121.1"/>
    <property type="molecule type" value="Genomic_DNA"/>
</dbReference>
<gene>
    <name evidence="4" type="ORF">QEH52_16465</name>
</gene>
<dbReference type="PANTHER" id="PTHR16222:SF24">
    <property type="entry name" value="ADP-RIBOSYLHYDROLASE ARH3"/>
    <property type="match status" value="1"/>
</dbReference>
<dbReference type="PANTHER" id="PTHR16222">
    <property type="entry name" value="ADP-RIBOSYLGLYCOHYDROLASE"/>
    <property type="match status" value="1"/>
</dbReference>
<dbReference type="SUPFAM" id="SSF101478">
    <property type="entry name" value="ADP-ribosylglycohydrolase"/>
    <property type="match status" value="1"/>
</dbReference>
<accession>A0ABU1AYF9</accession>
<dbReference type="InterPro" id="IPR050792">
    <property type="entry name" value="ADP-ribosylglycohydrolase"/>
</dbReference>
<dbReference type="InterPro" id="IPR036705">
    <property type="entry name" value="Ribosyl_crysJ1_sf"/>
</dbReference>
<evidence type="ECO:0000313" key="4">
    <source>
        <dbReference type="EMBL" id="MDQ8209121.1"/>
    </source>
</evidence>
<comment type="similarity">
    <text evidence="1">Belongs to the ADP-ribosylglycohydrolase family.</text>
</comment>
<evidence type="ECO:0000313" key="5">
    <source>
        <dbReference type="Proteomes" id="UP001225316"/>
    </source>
</evidence>